<feature type="compositionally biased region" description="Polar residues" evidence="1">
    <location>
        <begin position="1"/>
        <end position="13"/>
    </location>
</feature>
<feature type="compositionally biased region" description="Polar residues" evidence="1">
    <location>
        <begin position="36"/>
        <end position="50"/>
    </location>
</feature>
<evidence type="ECO:0000313" key="2">
    <source>
        <dbReference type="EMBL" id="GJT32166.1"/>
    </source>
</evidence>
<reference evidence="2" key="1">
    <citation type="journal article" date="2022" name="Int. J. Mol. Sci.">
        <title>Draft Genome of Tanacetum Coccineum: Genomic Comparison of Closely Related Tanacetum-Family Plants.</title>
        <authorList>
            <person name="Yamashiro T."/>
            <person name="Shiraishi A."/>
            <person name="Nakayama K."/>
            <person name="Satake H."/>
        </authorList>
    </citation>
    <scope>NUCLEOTIDE SEQUENCE</scope>
</reference>
<dbReference type="EMBL" id="BQNB010014769">
    <property type="protein sequence ID" value="GJT32166.1"/>
    <property type="molecule type" value="Genomic_DNA"/>
</dbReference>
<comment type="caution">
    <text evidence="2">The sequence shown here is derived from an EMBL/GenBank/DDBJ whole genome shotgun (WGS) entry which is preliminary data.</text>
</comment>
<gene>
    <name evidence="2" type="ORF">Tco_0922585</name>
</gene>
<reference evidence="2" key="2">
    <citation type="submission" date="2022-01" db="EMBL/GenBank/DDBJ databases">
        <authorList>
            <person name="Yamashiro T."/>
            <person name="Shiraishi A."/>
            <person name="Satake H."/>
            <person name="Nakayama K."/>
        </authorList>
    </citation>
    <scope>NUCLEOTIDE SEQUENCE</scope>
</reference>
<sequence length="96" mass="10412">METESQNSIQEGNSSREVRGVRSGQPPSMAGGNMSSGGTHSYSHDQSAPSWNALRRRDSSPMMIDSDNVQEFIGDEFSWYDIPAASSASIVQGKGW</sequence>
<feature type="region of interest" description="Disordered" evidence="1">
    <location>
        <begin position="1"/>
        <end position="56"/>
    </location>
</feature>
<keyword evidence="3" id="KW-1185">Reference proteome</keyword>
<accession>A0ABQ5CYK3</accession>
<organism evidence="2 3">
    <name type="scientific">Tanacetum coccineum</name>
    <dbReference type="NCBI Taxonomy" id="301880"/>
    <lineage>
        <taxon>Eukaryota</taxon>
        <taxon>Viridiplantae</taxon>
        <taxon>Streptophyta</taxon>
        <taxon>Embryophyta</taxon>
        <taxon>Tracheophyta</taxon>
        <taxon>Spermatophyta</taxon>
        <taxon>Magnoliopsida</taxon>
        <taxon>eudicotyledons</taxon>
        <taxon>Gunneridae</taxon>
        <taxon>Pentapetalae</taxon>
        <taxon>asterids</taxon>
        <taxon>campanulids</taxon>
        <taxon>Asterales</taxon>
        <taxon>Asteraceae</taxon>
        <taxon>Asteroideae</taxon>
        <taxon>Anthemideae</taxon>
        <taxon>Anthemidinae</taxon>
        <taxon>Tanacetum</taxon>
    </lineage>
</organism>
<name>A0ABQ5CYK3_9ASTR</name>
<protein>
    <submittedName>
        <fullName evidence="2">Uncharacterized protein</fullName>
    </submittedName>
</protein>
<evidence type="ECO:0000313" key="3">
    <source>
        <dbReference type="Proteomes" id="UP001151760"/>
    </source>
</evidence>
<evidence type="ECO:0000256" key="1">
    <source>
        <dbReference type="SAM" id="MobiDB-lite"/>
    </source>
</evidence>
<proteinExistence type="predicted"/>
<dbReference type="Proteomes" id="UP001151760">
    <property type="component" value="Unassembled WGS sequence"/>
</dbReference>